<protein>
    <submittedName>
        <fullName evidence="1">Uncharacterized protein</fullName>
    </submittedName>
</protein>
<evidence type="ECO:0000313" key="2">
    <source>
        <dbReference type="Proteomes" id="UP001152320"/>
    </source>
</evidence>
<name>A0A9Q1HIY6_HOLLE</name>
<accession>A0A9Q1HIY6</accession>
<reference evidence="1" key="1">
    <citation type="submission" date="2021-10" db="EMBL/GenBank/DDBJ databases">
        <title>Tropical sea cucumber genome reveals ecological adaptation and Cuvierian tubules defense mechanism.</title>
        <authorList>
            <person name="Chen T."/>
        </authorList>
    </citation>
    <scope>NUCLEOTIDE SEQUENCE</scope>
    <source>
        <strain evidence="1">Nanhai2018</strain>
        <tissue evidence="1">Muscle</tissue>
    </source>
</reference>
<evidence type="ECO:0000313" key="1">
    <source>
        <dbReference type="EMBL" id="KAJ8046681.1"/>
    </source>
</evidence>
<comment type="caution">
    <text evidence="1">The sequence shown here is derived from an EMBL/GenBank/DDBJ whole genome shotgun (WGS) entry which is preliminary data.</text>
</comment>
<dbReference type="EMBL" id="JAIZAY010000002">
    <property type="protein sequence ID" value="KAJ8046681.1"/>
    <property type="molecule type" value="Genomic_DNA"/>
</dbReference>
<gene>
    <name evidence="1" type="ORF">HOLleu_05444</name>
</gene>
<dbReference type="AlphaFoldDB" id="A0A9Q1HIY6"/>
<sequence length="106" mass="12062">MRRVWEGMKLMSGYAGKNSNSGENLLLNPTLDYVNDLNNFYNRFDCHDFSDEVALSLSKLSRPTSNGHFVCTDNDVRREFCKLVSCKSTGPDNISPRLLNQNAKMH</sequence>
<organism evidence="1 2">
    <name type="scientific">Holothuria leucospilota</name>
    <name type="common">Black long sea cucumber</name>
    <name type="synonym">Mertensiothuria leucospilota</name>
    <dbReference type="NCBI Taxonomy" id="206669"/>
    <lineage>
        <taxon>Eukaryota</taxon>
        <taxon>Metazoa</taxon>
        <taxon>Echinodermata</taxon>
        <taxon>Eleutherozoa</taxon>
        <taxon>Echinozoa</taxon>
        <taxon>Holothuroidea</taxon>
        <taxon>Aspidochirotacea</taxon>
        <taxon>Aspidochirotida</taxon>
        <taxon>Holothuriidae</taxon>
        <taxon>Holothuria</taxon>
    </lineage>
</organism>
<dbReference type="Proteomes" id="UP001152320">
    <property type="component" value="Chromosome 2"/>
</dbReference>
<dbReference type="OrthoDB" id="10037236at2759"/>
<proteinExistence type="predicted"/>
<keyword evidence="2" id="KW-1185">Reference proteome</keyword>